<evidence type="ECO:0000313" key="2">
    <source>
        <dbReference type="Proteomes" id="UP000234681"/>
    </source>
</evidence>
<sequence>MASVGSPLSSLDIVGAVGPRVSKRSEEGDLQPSVECGASCSAVEPKAHLSTELLLWSRLPFPRPPGFPHLPVATKGT</sequence>
<protein>
    <submittedName>
        <fullName evidence="1">RCG62898</fullName>
    </submittedName>
</protein>
<evidence type="ECO:0000313" key="1">
    <source>
        <dbReference type="EMBL" id="EDL75774.1"/>
    </source>
</evidence>
<dbReference type="EMBL" id="CH474090">
    <property type="protein sequence ID" value="EDL75774.1"/>
    <property type="molecule type" value="Genomic_DNA"/>
</dbReference>
<gene>
    <name evidence="1" type="ORF">rCG_62898</name>
</gene>
<dbReference type="Proteomes" id="UP000234681">
    <property type="component" value="Chromosome 1"/>
</dbReference>
<accession>A6KQM4</accession>
<dbReference type="AlphaFoldDB" id="A6KQM4"/>
<name>A6KQM4_RAT</name>
<proteinExistence type="predicted"/>
<reference evidence="2" key="1">
    <citation type="submission" date="2005-09" db="EMBL/GenBank/DDBJ databases">
        <authorList>
            <person name="Mural R.J."/>
            <person name="Li P.W."/>
            <person name="Adams M.D."/>
            <person name="Amanatides P.G."/>
            <person name="Baden-Tillson H."/>
            <person name="Barnstead M."/>
            <person name="Chin S.H."/>
            <person name="Dew I."/>
            <person name="Evans C.A."/>
            <person name="Ferriera S."/>
            <person name="Flanigan M."/>
            <person name="Fosler C."/>
            <person name="Glodek A."/>
            <person name="Gu Z."/>
            <person name="Holt R.A."/>
            <person name="Jennings D."/>
            <person name="Kraft C.L."/>
            <person name="Lu F."/>
            <person name="Nguyen T."/>
            <person name="Nusskern D.R."/>
            <person name="Pfannkoch C.M."/>
            <person name="Sitter C."/>
            <person name="Sutton G.G."/>
            <person name="Venter J.C."/>
            <person name="Wang Z."/>
            <person name="Woodage T."/>
            <person name="Zheng X.H."/>
            <person name="Zhong F."/>
        </authorList>
    </citation>
    <scope>NUCLEOTIDE SEQUENCE [LARGE SCALE GENOMIC DNA]</scope>
    <source>
        <strain>BN</strain>
        <strain evidence="2">Sprague-Dawley</strain>
    </source>
</reference>
<organism evidence="1 2">
    <name type="scientific">Rattus norvegicus</name>
    <name type="common">Rat</name>
    <dbReference type="NCBI Taxonomy" id="10116"/>
    <lineage>
        <taxon>Eukaryota</taxon>
        <taxon>Metazoa</taxon>
        <taxon>Chordata</taxon>
        <taxon>Craniata</taxon>
        <taxon>Vertebrata</taxon>
        <taxon>Euteleostomi</taxon>
        <taxon>Mammalia</taxon>
        <taxon>Eutheria</taxon>
        <taxon>Euarchontoglires</taxon>
        <taxon>Glires</taxon>
        <taxon>Rodentia</taxon>
        <taxon>Myomorpha</taxon>
        <taxon>Muroidea</taxon>
        <taxon>Muridae</taxon>
        <taxon>Murinae</taxon>
        <taxon>Rattus</taxon>
    </lineage>
</organism>